<evidence type="ECO:0000256" key="6">
    <source>
        <dbReference type="ARBA" id="ARBA00022630"/>
    </source>
</evidence>
<dbReference type="EMBL" id="LJZR01000025">
    <property type="protein sequence ID" value="KPQ33923.1"/>
    <property type="molecule type" value="Genomic_DNA"/>
</dbReference>
<keyword evidence="8 9" id="KW-0249">Electron transport</keyword>
<keyword evidence="5 9" id="KW-0813">Transport</keyword>
<dbReference type="Gene3D" id="3.40.50.360">
    <property type="match status" value="1"/>
</dbReference>
<evidence type="ECO:0000256" key="8">
    <source>
        <dbReference type="ARBA" id="ARBA00022982"/>
    </source>
</evidence>
<evidence type="ECO:0000256" key="2">
    <source>
        <dbReference type="ARBA" id="ARBA00003297"/>
    </source>
</evidence>
<feature type="domain" description="Flavodoxin-like" evidence="10">
    <location>
        <begin position="4"/>
        <end position="166"/>
    </location>
</feature>
<sequence length="171" mass="18360">MAKVGLFYGSTTGKTADAAEQVQAALGGESAVDLLDIADTEASSLADYDYLIIGCPTWNIGDLQDDWEAVFDDLDSIDFSGKTVAYFGTGDQIGYADNFMDAMGQLEEKISGLGGKTVGYWPADAYEHNESRAIRDGGKFCGLALDDDNEADQSEARIQAWSAQIKQEMGL</sequence>
<dbReference type="InterPro" id="IPR010086">
    <property type="entry name" value="Flavodoxin_lc"/>
</dbReference>
<name>A0A0P7YTP9_9CYAN</name>
<reference evidence="11 12" key="1">
    <citation type="submission" date="2015-09" db="EMBL/GenBank/DDBJ databases">
        <title>Identification and resolution of microdiversity through metagenomic sequencing of parallel consortia.</title>
        <authorList>
            <person name="Nelson W.C."/>
            <person name="Romine M.F."/>
            <person name="Lindemann S.R."/>
        </authorList>
    </citation>
    <scope>NUCLEOTIDE SEQUENCE [LARGE SCALE GENOMIC DNA]</scope>
    <source>
        <strain evidence="11">Ana</strain>
    </source>
</reference>
<comment type="function">
    <text evidence="2 9">Low-potential electron donor to a number of redox enzymes.</text>
</comment>
<dbReference type="InterPro" id="IPR008254">
    <property type="entry name" value="Flavodoxin/NO_synth"/>
</dbReference>
<dbReference type="STRING" id="1666911.HLUCCA11_16705"/>
<dbReference type="PANTHER" id="PTHR42809:SF1">
    <property type="entry name" value="FLAVODOXIN 1"/>
    <property type="match status" value="1"/>
</dbReference>
<accession>A0A0P7YTP9</accession>
<dbReference type="InterPro" id="IPR029039">
    <property type="entry name" value="Flavoprotein-like_sf"/>
</dbReference>
<comment type="caution">
    <text evidence="11">The sequence shown here is derived from an EMBL/GenBank/DDBJ whole genome shotgun (WGS) entry which is preliminary data.</text>
</comment>
<evidence type="ECO:0000256" key="9">
    <source>
        <dbReference type="PIRNR" id="PIRNR038996"/>
    </source>
</evidence>
<protein>
    <recommendedName>
        <fullName evidence="4 9">Flavodoxin</fullName>
    </recommendedName>
</protein>
<dbReference type="PROSITE" id="PS50902">
    <property type="entry name" value="FLAVODOXIN_LIKE"/>
    <property type="match status" value="1"/>
</dbReference>
<dbReference type="NCBIfam" id="NF006736">
    <property type="entry name" value="PRK09267.1-2"/>
    <property type="match status" value="1"/>
</dbReference>
<keyword evidence="7 9" id="KW-0288">FMN</keyword>
<dbReference type="NCBIfam" id="TIGR01752">
    <property type="entry name" value="flav_long"/>
    <property type="match status" value="1"/>
</dbReference>
<dbReference type="NCBIfam" id="NF006739">
    <property type="entry name" value="PRK09267.1-5"/>
    <property type="match status" value="1"/>
</dbReference>
<evidence type="ECO:0000256" key="5">
    <source>
        <dbReference type="ARBA" id="ARBA00022448"/>
    </source>
</evidence>
<evidence type="ECO:0000256" key="4">
    <source>
        <dbReference type="ARBA" id="ARBA00017869"/>
    </source>
</evidence>
<dbReference type="PIRSF" id="PIRSF038996">
    <property type="entry name" value="FldA"/>
    <property type="match status" value="1"/>
</dbReference>
<dbReference type="InterPro" id="IPR001226">
    <property type="entry name" value="Flavodoxin_CS"/>
</dbReference>
<comment type="similarity">
    <text evidence="3 9">Belongs to the flavodoxin family.</text>
</comment>
<dbReference type="Proteomes" id="UP000050465">
    <property type="component" value="Unassembled WGS sequence"/>
</dbReference>
<evidence type="ECO:0000256" key="7">
    <source>
        <dbReference type="ARBA" id="ARBA00022643"/>
    </source>
</evidence>
<organism evidence="11 12">
    <name type="scientific">Phormidesmis priestleyi Ana</name>
    <dbReference type="NCBI Taxonomy" id="1666911"/>
    <lineage>
        <taxon>Bacteria</taxon>
        <taxon>Bacillati</taxon>
        <taxon>Cyanobacteriota</taxon>
        <taxon>Cyanophyceae</taxon>
        <taxon>Leptolyngbyales</taxon>
        <taxon>Leptolyngbyaceae</taxon>
        <taxon>Phormidesmis</taxon>
    </lineage>
</organism>
<evidence type="ECO:0000313" key="11">
    <source>
        <dbReference type="EMBL" id="KPQ33923.1"/>
    </source>
</evidence>
<dbReference type="SUPFAM" id="SSF52218">
    <property type="entry name" value="Flavoproteins"/>
    <property type="match status" value="1"/>
</dbReference>
<evidence type="ECO:0000256" key="1">
    <source>
        <dbReference type="ARBA" id="ARBA00001917"/>
    </source>
</evidence>
<dbReference type="PROSITE" id="PS00201">
    <property type="entry name" value="FLAVODOXIN"/>
    <property type="match status" value="1"/>
</dbReference>
<keyword evidence="6 9" id="KW-0285">Flavoprotein</keyword>
<dbReference type="NCBIfam" id="NF006738">
    <property type="entry name" value="PRK09267.1-4"/>
    <property type="match status" value="1"/>
</dbReference>
<dbReference type="AlphaFoldDB" id="A0A0P7YTP9"/>
<evidence type="ECO:0000313" key="12">
    <source>
        <dbReference type="Proteomes" id="UP000050465"/>
    </source>
</evidence>
<dbReference type="PANTHER" id="PTHR42809">
    <property type="entry name" value="FLAVODOXIN 2"/>
    <property type="match status" value="1"/>
</dbReference>
<evidence type="ECO:0000259" key="10">
    <source>
        <dbReference type="PROSITE" id="PS50902"/>
    </source>
</evidence>
<proteinExistence type="inferred from homology"/>
<dbReference type="PATRIC" id="fig|1666911.3.peg.1059"/>
<dbReference type="GO" id="GO:0009055">
    <property type="term" value="F:electron transfer activity"/>
    <property type="evidence" value="ECO:0007669"/>
    <property type="project" value="UniProtKB-UniRule"/>
</dbReference>
<dbReference type="Pfam" id="PF00258">
    <property type="entry name" value="Flavodoxin_1"/>
    <property type="match status" value="1"/>
</dbReference>
<evidence type="ECO:0000256" key="3">
    <source>
        <dbReference type="ARBA" id="ARBA00005267"/>
    </source>
</evidence>
<dbReference type="InterPro" id="IPR050619">
    <property type="entry name" value="Flavodoxin"/>
</dbReference>
<dbReference type="GO" id="GO:0010181">
    <property type="term" value="F:FMN binding"/>
    <property type="evidence" value="ECO:0007669"/>
    <property type="project" value="UniProtKB-UniRule"/>
</dbReference>
<gene>
    <name evidence="11" type="ORF">HLUCCA11_16705</name>
</gene>
<comment type="cofactor">
    <cofactor evidence="1 9">
        <name>FMN</name>
        <dbReference type="ChEBI" id="CHEBI:58210"/>
    </cofactor>
</comment>